<comment type="catalytic activity">
    <reaction evidence="5">
        <text>O-phospho-L-tyrosyl-[protein] + H2O = L-tyrosyl-[protein] + phosphate</text>
        <dbReference type="Rhea" id="RHEA:10684"/>
        <dbReference type="Rhea" id="RHEA-COMP:10136"/>
        <dbReference type="Rhea" id="RHEA-COMP:20101"/>
        <dbReference type="ChEBI" id="CHEBI:15377"/>
        <dbReference type="ChEBI" id="CHEBI:43474"/>
        <dbReference type="ChEBI" id="CHEBI:46858"/>
        <dbReference type="ChEBI" id="CHEBI:61978"/>
        <dbReference type="EC" id="3.1.3.48"/>
    </reaction>
</comment>
<comment type="similarity">
    <text evidence="1">Belongs to the low molecular weight phosphotyrosine protein phosphatase family.</text>
</comment>
<reference evidence="8 9" key="1">
    <citation type="submission" date="2019-11" db="EMBL/GenBank/DDBJ databases">
        <title>Comparative genomics of hydrocarbon-degrading Desulfosarcina strains.</title>
        <authorList>
            <person name="Watanabe M."/>
            <person name="Kojima H."/>
            <person name="Fukui M."/>
        </authorList>
    </citation>
    <scope>NUCLEOTIDE SEQUENCE [LARGE SCALE GENOMIC DNA]</scope>
    <source>
        <strain evidence="8 9">PL12</strain>
    </source>
</reference>
<dbReference type="CDD" id="cd16343">
    <property type="entry name" value="LMWPTP"/>
    <property type="match status" value="1"/>
</dbReference>
<dbReference type="SMART" id="SM00226">
    <property type="entry name" value="LMWPc"/>
    <property type="match status" value="1"/>
</dbReference>
<feature type="active site" description="Proton donor" evidence="6">
    <location>
        <position position="123"/>
    </location>
</feature>
<evidence type="ECO:0000256" key="6">
    <source>
        <dbReference type="PIRSR" id="PIRSR617867-1"/>
    </source>
</evidence>
<evidence type="ECO:0000256" key="1">
    <source>
        <dbReference type="ARBA" id="ARBA00011063"/>
    </source>
</evidence>
<dbReference type="InterPro" id="IPR023485">
    <property type="entry name" value="Ptyr_pPase"/>
</dbReference>
<proteinExistence type="inferred from homology"/>
<sequence length="159" mass="17308">MTYRVLMVCTGNICRSPMAEGLLRQMLPESLTPSVEIRSAGTHGLHGNRAEPFAIRAAAAYGADISGHRARILDAALVRGADLVLTMEQYHIDRINELLFLRCKYAVMLGTFSADRDNPEIEDPYGQPSGAYEACADELAACMPALIDHIRRQVGTGSS</sequence>
<dbReference type="AlphaFoldDB" id="A0A5K7YXZ9"/>
<dbReference type="PRINTS" id="PR00719">
    <property type="entry name" value="LMWPTPASE"/>
</dbReference>
<dbReference type="Gene3D" id="3.40.50.2300">
    <property type="match status" value="1"/>
</dbReference>
<dbReference type="EC" id="3.1.3.48" evidence="2"/>
<dbReference type="InterPro" id="IPR036196">
    <property type="entry name" value="Ptyr_pPase_sf"/>
</dbReference>
<dbReference type="RefSeq" id="WP_167528000.1">
    <property type="nucleotide sequence ID" value="NZ_AP021874.1"/>
</dbReference>
<evidence type="ECO:0000256" key="3">
    <source>
        <dbReference type="ARBA" id="ARBA00022801"/>
    </source>
</evidence>
<name>A0A5K7YXZ9_9BACT</name>
<evidence type="ECO:0000259" key="7">
    <source>
        <dbReference type="SMART" id="SM00226"/>
    </source>
</evidence>
<keyword evidence="9" id="KW-1185">Reference proteome</keyword>
<keyword evidence="4" id="KW-0904">Protein phosphatase</keyword>
<feature type="domain" description="Phosphotyrosine protein phosphatase I" evidence="7">
    <location>
        <begin position="3"/>
        <end position="149"/>
    </location>
</feature>
<dbReference type="Proteomes" id="UP000427906">
    <property type="component" value="Chromosome"/>
</dbReference>
<dbReference type="InterPro" id="IPR017867">
    <property type="entry name" value="Tyr_phospatase_low_mol_wt"/>
</dbReference>
<protein>
    <recommendedName>
        <fullName evidence="2">protein-tyrosine-phosphatase</fullName>
        <ecNumber evidence="2">3.1.3.48</ecNumber>
    </recommendedName>
</protein>
<evidence type="ECO:0000313" key="8">
    <source>
        <dbReference type="EMBL" id="BBO71981.1"/>
    </source>
</evidence>
<dbReference type="Pfam" id="PF01451">
    <property type="entry name" value="LMWPc"/>
    <property type="match status" value="1"/>
</dbReference>
<evidence type="ECO:0000313" key="9">
    <source>
        <dbReference type="Proteomes" id="UP000427906"/>
    </source>
</evidence>
<keyword evidence="3" id="KW-0378">Hydrolase</keyword>
<evidence type="ECO:0000256" key="5">
    <source>
        <dbReference type="ARBA" id="ARBA00051722"/>
    </source>
</evidence>
<accession>A0A5K7YXZ9</accession>
<gene>
    <name evidence="8" type="ORF">DSCA_59110</name>
</gene>
<dbReference type="KEGG" id="dalk:DSCA_59110"/>
<dbReference type="PANTHER" id="PTHR11717">
    <property type="entry name" value="LOW MOLECULAR WEIGHT PROTEIN TYROSINE PHOSPHATASE"/>
    <property type="match status" value="1"/>
</dbReference>
<dbReference type="SUPFAM" id="SSF52788">
    <property type="entry name" value="Phosphotyrosine protein phosphatases I"/>
    <property type="match status" value="1"/>
</dbReference>
<dbReference type="GO" id="GO:0004725">
    <property type="term" value="F:protein tyrosine phosphatase activity"/>
    <property type="evidence" value="ECO:0007669"/>
    <property type="project" value="UniProtKB-EC"/>
</dbReference>
<organism evidence="8 9">
    <name type="scientific">Desulfosarcina alkanivorans</name>
    <dbReference type="NCBI Taxonomy" id="571177"/>
    <lineage>
        <taxon>Bacteria</taxon>
        <taxon>Pseudomonadati</taxon>
        <taxon>Thermodesulfobacteriota</taxon>
        <taxon>Desulfobacteria</taxon>
        <taxon>Desulfobacterales</taxon>
        <taxon>Desulfosarcinaceae</taxon>
        <taxon>Desulfosarcina</taxon>
    </lineage>
</organism>
<evidence type="ECO:0000256" key="2">
    <source>
        <dbReference type="ARBA" id="ARBA00013064"/>
    </source>
</evidence>
<feature type="active site" description="Nucleophile" evidence="6">
    <location>
        <position position="9"/>
    </location>
</feature>
<evidence type="ECO:0000256" key="4">
    <source>
        <dbReference type="ARBA" id="ARBA00022912"/>
    </source>
</evidence>
<dbReference type="PANTHER" id="PTHR11717:SF31">
    <property type="entry name" value="LOW MOLECULAR WEIGHT PROTEIN-TYROSINE-PHOSPHATASE ETP-RELATED"/>
    <property type="match status" value="1"/>
</dbReference>
<dbReference type="EMBL" id="AP021874">
    <property type="protein sequence ID" value="BBO71981.1"/>
    <property type="molecule type" value="Genomic_DNA"/>
</dbReference>
<dbReference type="InterPro" id="IPR050438">
    <property type="entry name" value="LMW_PTPase"/>
</dbReference>
<feature type="active site" evidence="6">
    <location>
        <position position="15"/>
    </location>
</feature>